<dbReference type="GO" id="GO:0008270">
    <property type="term" value="F:zinc ion binding"/>
    <property type="evidence" value="ECO:0007669"/>
    <property type="project" value="InterPro"/>
</dbReference>
<dbReference type="GO" id="GO:0006351">
    <property type="term" value="P:DNA-templated transcription"/>
    <property type="evidence" value="ECO:0007669"/>
    <property type="project" value="InterPro"/>
</dbReference>
<dbReference type="CDD" id="cd12148">
    <property type="entry name" value="fungal_TF_MHR"/>
    <property type="match status" value="1"/>
</dbReference>
<dbReference type="SMART" id="SM00066">
    <property type="entry name" value="GAL4"/>
    <property type="match status" value="1"/>
</dbReference>
<evidence type="ECO:0000256" key="4">
    <source>
        <dbReference type="SAM" id="MobiDB-lite"/>
    </source>
</evidence>
<name>A0A8E2DZ00_9PEZI</name>
<dbReference type="PANTHER" id="PTHR31001">
    <property type="entry name" value="UNCHARACTERIZED TRANSCRIPTIONAL REGULATORY PROTEIN"/>
    <property type="match status" value="1"/>
</dbReference>
<dbReference type="Pfam" id="PF04082">
    <property type="entry name" value="Fungal_trans"/>
    <property type="match status" value="1"/>
</dbReference>
<comment type="subcellular location">
    <subcellularLocation>
        <location evidence="1">Nucleus</location>
    </subcellularLocation>
</comment>
<dbReference type="PROSITE" id="PS50048">
    <property type="entry name" value="ZN2_CY6_FUNGAL_2"/>
    <property type="match status" value="1"/>
</dbReference>
<evidence type="ECO:0000256" key="1">
    <source>
        <dbReference type="ARBA" id="ARBA00004123"/>
    </source>
</evidence>
<dbReference type="SUPFAM" id="SSF57701">
    <property type="entry name" value="Zn2/Cys6 DNA-binding domain"/>
    <property type="match status" value="1"/>
</dbReference>
<dbReference type="Gene3D" id="4.10.240.10">
    <property type="entry name" value="Zn(2)-C6 fungal-type DNA-binding domain"/>
    <property type="match status" value="1"/>
</dbReference>
<keyword evidence="2" id="KW-0479">Metal-binding</keyword>
<keyword evidence="7" id="KW-1185">Reference proteome</keyword>
<organism evidence="6 7">
    <name type="scientific">Lepidopterella palustris CBS 459.81</name>
    <dbReference type="NCBI Taxonomy" id="1314670"/>
    <lineage>
        <taxon>Eukaryota</taxon>
        <taxon>Fungi</taxon>
        <taxon>Dikarya</taxon>
        <taxon>Ascomycota</taxon>
        <taxon>Pezizomycotina</taxon>
        <taxon>Dothideomycetes</taxon>
        <taxon>Pleosporomycetidae</taxon>
        <taxon>Mytilinidiales</taxon>
        <taxon>Argynnaceae</taxon>
        <taxon>Lepidopterella</taxon>
    </lineage>
</organism>
<feature type="region of interest" description="Disordered" evidence="4">
    <location>
        <begin position="51"/>
        <end position="101"/>
    </location>
</feature>
<dbReference type="Proteomes" id="UP000250266">
    <property type="component" value="Unassembled WGS sequence"/>
</dbReference>
<dbReference type="CDD" id="cd00067">
    <property type="entry name" value="GAL4"/>
    <property type="match status" value="1"/>
</dbReference>
<dbReference type="GO" id="GO:0005634">
    <property type="term" value="C:nucleus"/>
    <property type="evidence" value="ECO:0007669"/>
    <property type="project" value="UniProtKB-SubCell"/>
</dbReference>
<protein>
    <recommendedName>
        <fullName evidence="5">Zn(2)-C6 fungal-type domain-containing protein</fullName>
    </recommendedName>
</protein>
<dbReference type="OrthoDB" id="5344325at2759"/>
<dbReference type="EMBL" id="KV745505">
    <property type="protein sequence ID" value="OCK74320.1"/>
    <property type="molecule type" value="Genomic_DNA"/>
</dbReference>
<dbReference type="InterPro" id="IPR001138">
    <property type="entry name" value="Zn2Cys6_DnaBD"/>
</dbReference>
<evidence type="ECO:0000313" key="6">
    <source>
        <dbReference type="EMBL" id="OCK74320.1"/>
    </source>
</evidence>
<dbReference type="AlphaFoldDB" id="A0A8E2DZ00"/>
<evidence type="ECO:0000256" key="2">
    <source>
        <dbReference type="ARBA" id="ARBA00022723"/>
    </source>
</evidence>
<dbReference type="SMART" id="SM00906">
    <property type="entry name" value="Fungal_trans"/>
    <property type="match status" value="1"/>
</dbReference>
<dbReference type="PANTHER" id="PTHR31001:SF87">
    <property type="entry name" value="COL-21"/>
    <property type="match status" value="1"/>
</dbReference>
<dbReference type="GO" id="GO:0003677">
    <property type="term" value="F:DNA binding"/>
    <property type="evidence" value="ECO:0007669"/>
    <property type="project" value="InterPro"/>
</dbReference>
<feature type="domain" description="Zn(2)-C6 fungal-type" evidence="5">
    <location>
        <begin position="12"/>
        <end position="43"/>
    </location>
</feature>
<reference evidence="6 7" key="1">
    <citation type="journal article" date="2016" name="Nat. Commun.">
        <title>Ectomycorrhizal ecology is imprinted in the genome of the dominant symbiotic fungus Cenococcum geophilum.</title>
        <authorList>
            <consortium name="DOE Joint Genome Institute"/>
            <person name="Peter M."/>
            <person name="Kohler A."/>
            <person name="Ohm R.A."/>
            <person name="Kuo A."/>
            <person name="Krutzmann J."/>
            <person name="Morin E."/>
            <person name="Arend M."/>
            <person name="Barry K.W."/>
            <person name="Binder M."/>
            <person name="Choi C."/>
            <person name="Clum A."/>
            <person name="Copeland A."/>
            <person name="Grisel N."/>
            <person name="Haridas S."/>
            <person name="Kipfer T."/>
            <person name="LaButti K."/>
            <person name="Lindquist E."/>
            <person name="Lipzen A."/>
            <person name="Maire R."/>
            <person name="Meier B."/>
            <person name="Mihaltcheva S."/>
            <person name="Molinier V."/>
            <person name="Murat C."/>
            <person name="Poggeler S."/>
            <person name="Quandt C.A."/>
            <person name="Sperisen C."/>
            <person name="Tritt A."/>
            <person name="Tisserant E."/>
            <person name="Crous P.W."/>
            <person name="Henrissat B."/>
            <person name="Nehls U."/>
            <person name="Egli S."/>
            <person name="Spatafora J.W."/>
            <person name="Grigoriev I.V."/>
            <person name="Martin F.M."/>
        </authorList>
    </citation>
    <scope>NUCLEOTIDE SEQUENCE [LARGE SCALE GENOMIC DNA]</scope>
    <source>
        <strain evidence="6 7">CBS 459.81</strain>
    </source>
</reference>
<dbReference type="InterPro" id="IPR050613">
    <property type="entry name" value="Sec_Metabolite_Reg"/>
</dbReference>
<sequence>MQSVGRKRVVTSCIPCYMRKQKCNRRYPCNHCTRRRRPEECAYYPSQALQVPIPPLQTEDRRNEDRRIEDRRNEDLPANHDAQLQYASGNEPVGALSDWNTRRNSTLNQGSDSLAELFGYFEDSESNTMALVRRLGLDEDENQHGNNQTIPPDASEEVQKNIGRMPDRQIFDFLIQYYVTEVHWMEQLVYPPWFLAQYQQWWSLGRLSSVFDVEFTVLFLRVCSYALQFLPSPSYTIDRIRGMFLANIRDACDDIAEKLAVICARLNTKGSLLRVQHLSFSGLRSQCEGRINAFWEALSSAIRVAQRVGLHRGRTASMLGMHELEKEMRRRVFCNLYIWDSLLSRQLDRTPFLPDCLSPENLPRMHLAPNIDDADAPEGYSERLIQARLANFWRSFTPGQGAEYDEAAAEERYEKFCTDFLATLPPVFALKPSEEWDERLQILPLRRQILHITIFDCLCYNFRPVLLRGPNHVQSLPTYKQVLLSSQRKALAVAALKVLDGVSNLHVLLGGSYTRFAGIIFPTFEAAVLLVGLCMDVDFPGQCEDGPPSTLDIDPLGSGKSHVTRGRCRQAVHDALTRLRTLAEVSNMAKVGARTLARLLGNAPNLHLPSAEIVPVGSIQRLKPSSDAAQWLSFEASDPSALNDYFLSPSEETYPS</sequence>
<dbReference type="GO" id="GO:0000981">
    <property type="term" value="F:DNA-binding transcription factor activity, RNA polymerase II-specific"/>
    <property type="evidence" value="ECO:0007669"/>
    <property type="project" value="InterPro"/>
</dbReference>
<dbReference type="InterPro" id="IPR007219">
    <property type="entry name" value="XnlR_reg_dom"/>
</dbReference>
<accession>A0A8E2DZ00</accession>
<proteinExistence type="predicted"/>
<gene>
    <name evidence="6" type="ORF">K432DRAFT_386876</name>
</gene>
<evidence type="ECO:0000256" key="3">
    <source>
        <dbReference type="ARBA" id="ARBA00023242"/>
    </source>
</evidence>
<evidence type="ECO:0000313" key="7">
    <source>
        <dbReference type="Proteomes" id="UP000250266"/>
    </source>
</evidence>
<feature type="compositionally biased region" description="Basic and acidic residues" evidence="4">
    <location>
        <begin position="58"/>
        <end position="78"/>
    </location>
</feature>
<keyword evidence="3" id="KW-0539">Nucleus</keyword>
<dbReference type="InterPro" id="IPR036864">
    <property type="entry name" value="Zn2-C6_fun-type_DNA-bd_sf"/>
</dbReference>
<evidence type="ECO:0000259" key="5">
    <source>
        <dbReference type="PROSITE" id="PS50048"/>
    </source>
</evidence>